<organism evidence="1">
    <name type="scientific">bioreactor metagenome</name>
    <dbReference type="NCBI Taxonomy" id="1076179"/>
    <lineage>
        <taxon>unclassified sequences</taxon>
        <taxon>metagenomes</taxon>
        <taxon>ecological metagenomes</taxon>
    </lineage>
</organism>
<proteinExistence type="predicted"/>
<sequence length="37" mass="3995">MNVVNAAGKCQKENDANNAKDTFFHGGLILKFVTAKV</sequence>
<reference evidence="1" key="1">
    <citation type="submission" date="2019-08" db="EMBL/GenBank/DDBJ databases">
        <authorList>
            <person name="Kucharzyk K."/>
            <person name="Murdoch R.W."/>
            <person name="Higgins S."/>
            <person name="Loffler F."/>
        </authorList>
    </citation>
    <scope>NUCLEOTIDE SEQUENCE</scope>
</reference>
<dbReference type="AlphaFoldDB" id="A0A645JD59"/>
<evidence type="ECO:0000313" key="1">
    <source>
        <dbReference type="EMBL" id="MPN61386.1"/>
    </source>
</evidence>
<comment type="caution">
    <text evidence="1">The sequence shown here is derived from an EMBL/GenBank/DDBJ whole genome shotgun (WGS) entry which is preliminary data.</text>
</comment>
<name>A0A645JD59_9ZZZZ</name>
<accession>A0A645JD59</accession>
<dbReference type="EMBL" id="VSSQ01137940">
    <property type="protein sequence ID" value="MPN61386.1"/>
    <property type="molecule type" value="Genomic_DNA"/>
</dbReference>
<gene>
    <name evidence="1" type="ORF">SDC9_209123</name>
</gene>
<protein>
    <submittedName>
        <fullName evidence="1">Uncharacterized protein</fullName>
    </submittedName>
</protein>